<dbReference type="EMBL" id="CAJOAZ010013165">
    <property type="protein sequence ID" value="CAF4263305.1"/>
    <property type="molecule type" value="Genomic_DNA"/>
</dbReference>
<name>A0A820FKP0_9BILA</name>
<organism evidence="1 2">
    <name type="scientific">Adineta steineri</name>
    <dbReference type="NCBI Taxonomy" id="433720"/>
    <lineage>
        <taxon>Eukaryota</taxon>
        <taxon>Metazoa</taxon>
        <taxon>Spiralia</taxon>
        <taxon>Gnathifera</taxon>
        <taxon>Rotifera</taxon>
        <taxon>Eurotatoria</taxon>
        <taxon>Bdelloidea</taxon>
        <taxon>Adinetida</taxon>
        <taxon>Adinetidae</taxon>
        <taxon>Adineta</taxon>
    </lineage>
</organism>
<proteinExistence type="predicted"/>
<sequence>IRLLFIYNMRSSFRHWILSIKGEKLPTIVAIWLYFMHNMRQSFRHWILSIKGKQ</sequence>
<protein>
    <submittedName>
        <fullName evidence="1">Uncharacterized protein</fullName>
    </submittedName>
</protein>
<comment type="caution">
    <text evidence="1">The sequence shown here is derived from an EMBL/GenBank/DDBJ whole genome shotgun (WGS) entry which is preliminary data.</text>
</comment>
<evidence type="ECO:0000313" key="2">
    <source>
        <dbReference type="Proteomes" id="UP000663844"/>
    </source>
</evidence>
<reference evidence="1" key="1">
    <citation type="submission" date="2021-02" db="EMBL/GenBank/DDBJ databases">
        <authorList>
            <person name="Nowell W R."/>
        </authorList>
    </citation>
    <scope>NUCLEOTIDE SEQUENCE</scope>
</reference>
<evidence type="ECO:0000313" key="1">
    <source>
        <dbReference type="EMBL" id="CAF4263305.1"/>
    </source>
</evidence>
<feature type="non-terminal residue" evidence="1">
    <location>
        <position position="1"/>
    </location>
</feature>
<dbReference type="AlphaFoldDB" id="A0A820FKP0"/>
<accession>A0A820FKP0</accession>
<dbReference type="Proteomes" id="UP000663844">
    <property type="component" value="Unassembled WGS sequence"/>
</dbReference>
<gene>
    <name evidence="1" type="ORF">OXD698_LOCUS44100</name>
</gene>